<sequence>MMGKKRLILSTVLAILILIGGFFGFSRHTQAVHAGKYVESSTPTLFFHGYGSSFNAETQMTEAIKDAGVTRKIVRVNVSPNGYAKLIGSIPKNAKNPLVEVNFDNNKMTDYYTAGKWAKNVIELLQEEYKFKSVNLVGHSMGNMAINYYIMENAGKKGLPKVNKVVDIAGHFNGILGMDDKPNKMKLAKNGKPDKMDKSYKQLLKSRKNYPTNAQVLNIYGDIEDGTNSDGRVSNASSKSLKYLVSGRAKSYKEKKIKGKMGQHSKLHENKQVDKLLINFLWKK</sequence>
<accession>A0A0K2LFX0</accession>
<dbReference type="KEGG" id="lhi:JP39_08735"/>
<dbReference type="SUPFAM" id="SSF53474">
    <property type="entry name" value="alpha/beta-Hydrolases"/>
    <property type="match status" value="1"/>
</dbReference>
<name>A0A0K2LFX0_9LACO</name>
<dbReference type="InterPro" id="IPR010315">
    <property type="entry name" value="DUF915_hydro-like"/>
</dbReference>
<dbReference type="AlphaFoldDB" id="A0A0K2LFX0"/>
<gene>
    <name evidence="1" type="ORF">JP39_08735</name>
</gene>
<protein>
    <submittedName>
        <fullName evidence="1">Alpha/beta hydrolase</fullName>
    </submittedName>
</protein>
<keyword evidence="1" id="KW-0378">Hydrolase</keyword>
<dbReference type="Gene3D" id="3.40.50.1820">
    <property type="entry name" value="alpha/beta hydrolase"/>
    <property type="match status" value="1"/>
</dbReference>
<dbReference type="Pfam" id="PF06028">
    <property type="entry name" value="DUF915"/>
    <property type="match status" value="1"/>
</dbReference>
<dbReference type="EMBL" id="CP012559">
    <property type="protein sequence ID" value="ALB30191.1"/>
    <property type="molecule type" value="Genomic_DNA"/>
</dbReference>
<reference evidence="1 2" key="1">
    <citation type="submission" date="2015-08" db="EMBL/GenBank/DDBJ databases">
        <title>Genomic sequence of Lactobacillus heilongjiangensis DSM 28069, isolated from Chinese traditional pickle.</title>
        <authorList>
            <person name="Jiang X."/>
            <person name="Zheng B."/>
            <person name="Cheng H."/>
        </authorList>
    </citation>
    <scope>NUCLEOTIDE SEQUENCE [LARGE SCALE GENOMIC DNA]</scope>
    <source>
        <strain evidence="1 2">DSM 28069</strain>
    </source>
</reference>
<evidence type="ECO:0000313" key="1">
    <source>
        <dbReference type="EMBL" id="ALB30191.1"/>
    </source>
</evidence>
<organism evidence="1 2">
    <name type="scientific">Companilactobacillus heilongjiangensis</name>
    <dbReference type="NCBI Taxonomy" id="1074467"/>
    <lineage>
        <taxon>Bacteria</taxon>
        <taxon>Bacillati</taxon>
        <taxon>Bacillota</taxon>
        <taxon>Bacilli</taxon>
        <taxon>Lactobacillales</taxon>
        <taxon>Lactobacillaceae</taxon>
        <taxon>Companilactobacillus</taxon>
    </lineage>
</organism>
<dbReference type="STRING" id="1074467.JP39_08735"/>
<keyword evidence="2" id="KW-1185">Reference proteome</keyword>
<evidence type="ECO:0000313" key="2">
    <source>
        <dbReference type="Proteomes" id="UP000061546"/>
    </source>
</evidence>
<dbReference type="GO" id="GO:0016787">
    <property type="term" value="F:hydrolase activity"/>
    <property type="evidence" value="ECO:0007669"/>
    <property type="project" value="UniProtKB-KW"/>
</dbReference>
<dbReference type="Proteomes" id="UP000061546">
    <property type="component" value="Chromosome"/>
</dbReference>
<proteinExistence type="predicted"/>
<dbReference type="InterPro" id="IPR029058">
    <property type="entry name" value="AB_hydrolase_fold"/>
</dbReference>